<evidence type="ECO:0000259" key="2">
    <source>
        <dbReference type="Pfam" id="PF05292"/>
    </source>
</evidence>
<dbReference type="InterPro" id="IPR038917">
    <property type="entry name" value="Malonyl_CoA_deC"/>
</dbReference>
<dbReference type="GO" id="GO:0006085">
    <property type="term" value="P:acetyl-CoA biosynthetic process"/>
    <property type="evidence" value="ECO:0007669"/>
    <property type="project" value="TreeGrafter"/>
</dbReference>
<dbReference type="InterPro" id="IPR038351">
    <property type="entry name" value="MCD_N_sf"/>
</dbReference>
<accession>A0AAW1TD60</accession>
<sequence>MKPQKVRQLLSQHGEIGRLYLAPEGASSSKKRSRNQSGAKAKAFTEGWVEFEEKSMAKQTAAALNGHQMGGKRRSRHHFDLWSLKYLPKFKWEHLTEEIAYQRAVREQKLAAEVSSANKERDFYLSRVDRAKALEAQQARKRKRMGGEAGADVSALDHQQEEQLESFSPTKSVGDAGRVPGILPDQLAGMLISFYKNLATKDSRTNFFRTMTSELGIANREIDQAVSTWQKAQDEEGRLKAAWQLQQASRPMYTSLFVPISNKPEGIKFLVDLRSDAIAASKAAPSGDAALRLLTDSLRQSLADWFSVGLLHLHCIEWHTASAALLEKVMKYEAVHAFQGWDDLKRRLAANRRLYGFFHHSLPAEPLVLLHTALTLDVPAAMQDVLEQPPDQPRAEEATTACFYSISSTQKGLAGIDLGNFLIKQVANRLLAELPHIRRLVTLSPLPAFRGWLETQLQRHIDFQDAAPLLLDAEQEAIRSSSLPSNGVSDSRAKAALSAEVFARTIADDSWCKEPTQEHAVLVQGILLRLAARYLYVERRRSNALDPVANFHLRNGASMWRLCPLADPSPSGMQRSFGIMVNYRYVLQDVAANNHSYIVDGIISASDAVKELAAGRLQL</sequence>
<dbReference type="AlphaFoldDB" id="A0AAW1TD60"/>
<feature type="region of interest" description="Disordered" evidence="1">
    <location>
        <begin position="21"/>
        <end position="41"/>
    </location>
</feature>
<dbReference type="InterPro" id="IPR007956">
    <property type="entry name" value="Malonyl_CoA_deC_C"/>
</dbReference>
<dbReference type="GO" id="GO:0050080">
    <property type="term" value="F:malonyl-CoA decarboxylase activity"/>
    <property type="evidence" value="ECO:0007669"/>
    <property type="project" value="InterPro"/>
</dbReference>
<organism evidence="4 5">
    <name type="scientific">Apatococcus fuscideae</name>
    <dbReference type="NCBI Taxonomy" id="2026836"/>
    <lineage>
        <taxon>Eukaryota</taxon>
        <taxon>Viridiplantae</taxon>
        <taxon>Chlorophyta</taxon>
        <taxon>core chlorophytes</taxon>
        <taxon>Trebouxiophyceae</taxon>
        <taxon>Chlorellales</taxon>
        <taxon>Chlorellaceae</taxon>
        <taxon>Apatococcus</taxon>
    </lineage>
</organism>
<comment type="caution">
    <text evidence="4">The sequence shown here is derived from an EMBL/GenBank/DDBJ whole genome shotgun (WGS) entry which is preliminary data.</text>
</comment>
<proteinExistence type="predicted"/>
<evidence type="ECO:0008006" key="6">
    <source>
        <dbReference type="Google" id="ProtNLM"/>
    </source>
</evidence>
<gene>
    <name evidence="4" type="ORF">WJX84_002763</name>
</gene>
<dbReference type="Pfam" id="PF17408">
    <property type="entry name" value="MCD_N"/>
    <property type="match status" value="1"/>
</dbReference>
<evidence type="ECO:0000259" key="3">
    <source>
        <dbReference type="Pfam" id="PF17408"/>
    </source>
</evidence>
<dbReference type="GO" id="GO:0005759">
    <property type="term" value="C:mitochondrial matrix"/>
    <property type="evidence" value="ECO:0007669"/>
    <property type="project" value="TreeGrafter"/>
</dbReference>
<reference evidence="4 5" key="1">
    <citation type="journal article" date="2024" name="Nat. Commun.">
        <title>Phylogenomics reveals the evolutionary origins of lichenization in chlorophyte algae.</title>
        <authorList>
            <person name="Puginier C."/>
            <person name="Libourel C."/>
            <person name="Otte J."/>
            <person name="Skaloud P."/>
            <person name="Haon M."/>
            <person name="Grisel S."/>
            <person name="Petersen M."/>
            <person name="Berrin J.G."/>
            <person name="Delaux P.M."/>
            <person name="Dal Grande F."/>
            <person name="Keller J."/>
        </authorList>
    </citation>
    <scope>NUCLEOTIDE SEQUENCE [LARGE SCALE GENOMIC DNA]</scope>
    <source>
        <strain evidence="4 5">SAG 2523</strain>
    </source>
</reference>
<dbReference type="InterPro" id="IPR042303">
    <property type="entry name" value="Malonyl_CoA_deC_C_sf"/>
</dbReference>
<feature type="domain" description="Malonyl-CoA decarboxylase N-terminal" evidence="3">
    <location>
        <begin position="220"/>
        <end position="306"/>
    </location>
</feature>
<dbReference type="InterPro" id="IPR034353">
    <property type="entry name" value="ABT1/ESF2_RRM"/>
</dbReference>
<dbReference type="CDD" id="cd12263">
    <property type="entry name" value="RRM_ABT1_like"/>
    <property type="match status" value="1"/>
</dbReference>
<dbReference type="PANTHER" id="PTHR28641">
    <property type="match status" value="1"/>
</dbReference>
<feature type="domain" description="Malonyl-CoA decarboxylase C-terminal" evidence="2">
    <location>
        <begin position="309"/>
        <end position="585"/>
    </location>
</feature>
<dbReference type="InterPro" id="IPR035372">
    <property type="entry name" value="MCD_N"/>
</dbReference>
<protein>
    <recommendedName>
        <fullName evidence="6">Malonyl-CoA decarboxylase</fullName>
    </recommendedName>
</protein>
<dbReference type="Pfam" id="PF05292">
    <property type="entry name" value="MCD"/>
    <property type="match status" value="1"/>
</dbReference>
<evidence type="ECO:0000313" key="5">
    <source>
        <dbReference type="Proteomes" id="UP001485043"/>
    </source>
</evidence>
<dbReference type="Gene3D" id="3.40.630.150">
    <property type="entry name" value="Malonyl-CoA decarboxylase, catalytic domain"/>
    <property type="match status" value="1"/>
</dbReference>
<dbReference type="Gene3D" id="1.20.140.90">
    <property type="entry name" value="Malonyl-CoA decarboxylase, oligemerization domain"/>
    <property type="match status" value="1"/>
</dbReference>
<dbReference type="GO" id="GO:0006633">
    <property type="term" value="P:fatty acid biosynthetic process"/>
    <property type="evidence" value="ECO:0007669"/>
    <property type="project" value="InterPro"/>
</dbReference>
<dbReference type="GO" id="GO:2001294">
    <property type="term" value="P:malonyl-CoA catabolic process"/>
    <property type="evidence" value="ECO:0007669"/>
    <property type="project" value="TreeGrafter"/>
</dbReference>
<dbReference type="Proteomes" id="UP001485043">
    <property type="component" value="Unassembled WGS sequence"/>
</dbReference>
<evidence type="ECO:0000256" key="1">
    <source>
        <dbReference type="SAM" id="MobiDB-lite"/>
    </source>
</evidence>
<keyword evidence="5" id="KW-1185">Reference proteome</keyword>
<name>A0AAW1TD60_9CHLO</name>
<dbReference type="GO" id="GO:0005782">
    <property type="term" value="C:peroxisomal matrix"/>
    <property type="evidence" value="ECO:0007669"/>
    <property type="project" value="TreeGrafter"/>
</dbReference>
<dbReference type="EMBL" id="JALJOV010000140">
    <property type="protein sequence ID" value="KAK9866690.1"/>
    <property type="molecule type" value="Genomic_DNA"/>
</dbReference>
<dbReference type="PANTHER" id="PTHR28641:SF1">
    <property type="entry name" value="MALONYL-COA DECARBOXYLASE, MITOCHONDRIAL"/>
    <property type="match status" value="1"/>
</dbReference>
<evidence type="ECO:0000313" key="4">
    <source>
        <dbReference type="EMBL" id="KAK9866690.1"/>
    </source>
</evidence>